<accession>A0ABT5IYK5</accession>
<keyword evidence="2" id="KW-1185">Reference proteome</keyword>
<organism evidence="1 2">
    <name type="scientific">Vogesella aquatica</name>
    <dbReference type="NCBI Taxonomy" id="2984206"/>
    <lineage>
        <taxon>Bacteria</taxon>
        <taxon>Pseudomonadati</taxon>
        <taxon>Pseudomonadota</taxon>
        <taxon>Betaproteobacteria</taxon>
        <taxon>Neisseriales</taxon>
        <taxon>Chromobacteriaceae</taxon>
        <taxon>Vogesella</taxon>
    </lineage>
</organism>
<protein>
    <submittedName>
        <fullName evidence="1">Uncharacterized protein</fullName>
    </submittedName>
</protein>
<evidence type="ECO:0000313" key="2">
    <source>
        <dbReference type="Proteomes" id="UP001219956"/>
    </source>
</evidence>
<proteinExistence type="predicted"/>
<reference evidence="1 2" key="1">
    <citation type="submission" date="2023-01" db="EMBL/GenBank/DDBJ databases">
        <title>Novel species of the genus Vogesella isolated from rivers.</title>
        <authorList>
            <person name="Lu H."/>
        </authorList>
    </citation>
    <scope>NUCLEOTIDE SEQUENCE [LARGE SCALE GENOMIC DNA]</scope>
    <source>
        <strain evidence="1 2">DC21W</strain>
    </source>
</reference>
<sequence length="179" mass="20110">MQIGNTRAIVGAFYTSDTNRTNSNLSSPTNQGEFSKIYTDTVSISDTSNQATTTEEVLTQRKNLQGTTDQIDSVEKYQVPSWYAHYGEEVANKLGTSANWHAEKDKSMLSASSADRSEFAALIDKHYQEVLSSNGIKTTEQHYNATILNRELSESLRKQMLERVRNDPKLVDLSYKMGK</sequence>
<evidence type="ECO:0000313" key="1">
    <source>
        <dbReference type="EMBL" id="MDC7717659.1"/>
    </source>
</evidence>
<comment type="caution">
    <text evidence="1">The sequence shown here is derived from an EMBL/GenBank/DDBJ whole genome shotgun (WGS) entry which is preliminary data.</text>
</comment>
<dbReference type="RefSeq" id="WP_272751973.1">
    <property type="nucleotide sequence ID" value="NZ_JAQQLF010000012.1"/>
</dbReference>
<dbReference type="Proteomes" id="UP001219956">
    <property type="component" value="Unassembled WGS sequence"/>
</dbReference>
<gene>
    <name evidence="1" type="ORF">PQU95_10590</name>
</gene>
<name>A0ABT5IYK5_9NEIS</name>
<dbReference type="EMBL" id="JAQQLF010000012">
    <property type="protein sequence ID" value="MDC7717659.1"/>
    <property type="molecule type" value="Genomic_DNA"/>
</dbReference>